<dbReference type="EMBL" id="CP021082">
    <property type="protein sequence ID" value="ASN82493.1"/>
    <property type="molecule type" value="Genomic_DNA"/>
</dbReference>
<keyword evidence="2" id="KW-0614">Plasmid</keyword>
<evidence type="ECO:0000313" key="3">
    <source>
        <dbReference type="Proteomes" id="UP000259030"/>
    </source>
</evidence>
<geneLocation type="plasmid" evidence="3">
    <name>pdfi1</name>
</geneLocation>
<dbReference type="STRING" id="317577.GCA_000419625_03193"/>
<dbReference type="PANTHER" id="PTHR43433:SF10">
    <property type="entry name" value="AB HYDROLASE-1 DOMAIN-CONTAINING PROTEIN"/>
    <property type="match status" value="1"/>
</dbReference>
<dbReference type="Proteomes" id="UP000259030">
    <property type="component" value="Plasmid pDFI1"/>
</dbReference>
<reference evidence="2 3" key="1">
    <citation type="submission" date="2017-05" db="EMBL/GenBank/DDBJ databases">
        <title>The complete genome sequence of Deinococcus ficus isolated from the rhizosphere of the Ficus religiosa L. in Taiwan.</title>
        <authorList>
            <person name="Wu K.-M."/>
            <person name="Liao T.-L."/>
            <person name="Liu Y.-M."/>
            <person name="Young C.-C."/>
            <person name="Tsai S.-F."/>
        </authorList>
    </citation>
    <scope>NUCLEOTIDE SEQUENCE [LARGE SCALE GENOMIC DNA]</scope>
    <source>
        <strain evidence="2 3">CC-FR2-10</strain>
        <plasmid evidence="3">pdfi1</plasmid>
    </source>
</reference>
<keyword evidence="2" id="KW-0378">Hydrolase</keyword>
<dbReference type="PRINTS" id="PR00111">
    <property type="entry name" value="ABHYDROLASE"/>
</dbReference>
<dbReference type="InterPro" id="IPR029058">
    <property type="entry name" value="AB_hydrolase_fold"/>
</dbReference>
<protein>
    <submittedName>
        <fullName evidence="2">Alpha/beta hydrolase</fullName>
    </submittedName>
</protein>
<dbReference type="InterPro" id="IPR000073">
    <property type="entry name" value="AB_hydrolase_1"/>
</dbReference>
<dbReference type="RefSeq" id="WP_027463756.1">
    <property type="nucleotide sequence ID" value="NZ_CP021082.1"/>
</dbReference>
<dbReference type="GO" id="GO:0016787">
    <property type="term" value="F:hydrolase activity"/>
    <property type="evidence" value="ECO:0007669"/>
    <property type="project" value="UniProtKB-KW"/>
</dbReference>
<sequence>MVITRTLSAPGGRTLQVYDSGSPDPSALTVFWHHGTPNVGAPPEPLLGWPVRWLGYDRPGYGGSSRLPGRNVAQVARDVAWIAGHLQLDRFAVMGHSGGGPHALACAALLPGQVVAAVSVAGLAPHGAPGLAYFEGMYPGGRAELEAATRGEAALAGVLAGGGYDPEMFTPRDHQALGTSWQWLHSVVGPALEHGPGGMIDDDLAYVRPWGFAPGQIQAPVLLLHGEADRIVPVRHAAWLAAALPRAELHTSPDDGHISILDLGGDALDWLIQGAS</sequence>
<name>A0A221T0S2_9DEIO</name>
<dbReference type="KEGG" id="dfc:DFI_15030"/>
<feature type="domain" description="AB hydrolase-1" evidence="1">
    <location>
        <begin position="54"/>
        <end position="262"/>
    </location>
</feature>
<keyword evidence="3" id="KW-1185">Reference proteome</keyword>
<dbReference type="AlphaFoldDB" id="A0A221T0S2"/>
<dbReference type="Gene3D" id="3.40.50.1820">
    <property type="entry name" value="alpha/beta hydrolase"/>
    <property type="match status" value="1"/>
</dbReference>
<dbReference type="InterPro" id="IPR050471">
    <property type="entry name" value="AB_hydrolase"/>
</dbReference>
<dbReference type="SUPFAM" id="SSF53474">
    <property type="entry name" value="alpha/beta-Hydrolases"/>
    <property type="match status" value="1"/>
</dbReference>
<proteinExistence type="predicted"/>
<evidence type="ECO:0000259" key="1">
    <source>
        <dbReference type="Pfam" id="PF00561"/>
    </source>
</evidence>
<evidence type="ECO:0000313" key="2">
    <source>
        <dbReference type="EMBL" id="ASN82493.1"/>
    </source>
</evidence>
<accession>A0A221T0S2</accession>
<dbReference type="Pfam" id="PF00561">
    <property type="entry name" value="Abhydrolase_1"/>
    <property type="match status" value="1"/>
</dbReference>
<organism evidence="2 3">
    <name type="scientific">Deinococcus ficus</name>
    <dbReference type="NCBI Taxonomy" id="317577"/>
    <lineage>
        <taxon>Bacteria</taxon>
        <taxon>Thermotogati</taxon>
        <taxon>Deinococcota</taxon>
        <taxon>Deinococci</taxon>
        <taxon>Deinococcales</taxon>
        <taxon>Deinococcaceae</taxon>
        <taxon>Deinococcus</taxon>
    </lineage>
</organism>
<gene>
    <name evidence="2" type="ORF">DFI_15030</name>
</gene>
<dbReference type="PANTHER" id="PTHR43433">
    <property type="entry name" value="HYDROLASE, ALPHA/BETA FOLD FAMILY PROTEIN"/>
    <property type="match status" value="1"/>
</dbReference>